<name>A0AAU7DEM9_9BACT</name>
<protein>
    <submittedName>
        <fullName evidence="3">DUF2147 domain-containing protein</fullName>
    </submittedName>
</protein>
<dbReference type="Gene3D" id="2.40.128.520">
    <property type="match status" value="1"/>
</dbReference>
<reference evidence="3" key="1">
    <citation type="submission" date="2023-03" db="EMBL/GenBank/DDBJ databases">
        <title>Edaphobacter sp.</title>
        <authorList>
            <person name="Huber K.J."/>
            <person name="Papendorf J."/>
            <person name="Pilke C."/>
            <person name="Bunk B."/>
            <person name="Sproeer C."/>
            <person name="Pester M."/>
        </authorList>
    </citation>
    <scope>NUCLEOTIDE SEQUENCE</scope>
    <source>
        <strain evidence="3">DSM 110680</strain>
    </source>
</reference>
<evidence type="ECO:0000313" key="3">
    <source>
        <dbReference type="EMBL" id="XBH15836.1"/>
    </source>
</evidence>
<dbReference type="Pfam" id="PF09917">
    <property type="entry name" value="DUF2147"/>
    <property type="match status" value="1"/>
</dbReference>
<sequence length="150" mass="16276">MNLVRIRILATAFVLVAVASAQQQLTPKLQNAVGHWQVINADGSKGGHVDTYIENGKLLGRVTAARPGRDPNSLCDKCSGELKNQHIMGMIIIKDFHPEGDDWVGGTLVDPENGKVYKGKIWAVGSDKLGMRGYVGISLLGRSATWERLP</sequence>
<proteinExistence type="predicted"/>
<dbReference type="InterPro" id="IPR019223">
    <property type="entry name" value="DUF2147"/>
</dbReference>
<feature type="chain" id="PRO_5043324612" evidence="1">
    <location>
        <begin position="22"/>
        <end position="150"/>
    </location>
</feature>
<dbReference type="AlphaFoldDB" id="A0AAU7DEM9"/>
<feature type="signal peptide" evidence="1">
    <location>
        <begin position="1"/>
        <end position="21"/>
    </location>
</feature>
<keyword evidence="1" id="KW-0732">Signal</keyword>
<dbReference type="EMBL" id="CP121196">
    <property type="protein sequence ID" value="XBH15836.1"/>
    <property type="molecule type" value="Genomic_DNA"/>
</dbReference>
<organism evidence="3">
    <name type="scientific">Telmatobacter sp. DSM 110680</name>
    <dbReference type="NCBI Taxonomy" id="3036704"/>
    <lineage>
        <taxon>Bacteria</taxon>
        <taxon>Pseudomonadati</taxon>
        <taxon>Acidobacteriota</taxon>
        <taxon>Terriglobia</taxon>
        <taxon>Terriglobales</taxon>
        <taxon>Acidobacteriaceae</taxon>
        <taxon>Telmatobacter</taxon>
    </lineage>
</organism>
<dbReference type="RefSeq" id="WP_348261068.1">
    <property type="nucleotide sequence ID" value="NZ_CP121196.1"/>
</dbReference>
<feature type="domain" description="DUF2147" evidence="2">
    <location>
        <begin position="34"/>
        <end position="148"/>
    </location>
</feature>
<accession>A0AAU7DEM9</accession>
<dbReference type="PANTHER" id="PTHR36919:SF3">
    <property type="entry name" value="BLL5882 PROTEIN"/>
    <property type="match status" value="1"/>
</dbReference>
<dbReference type="PANTHER" id="PTHR36919">
    <property type="entry name" value="BLR1215 PROTEIN"/>
    <property type="match status" value="1"/>
</dbReference>
<evidence type="ECO:0000259" key="2">
    <source>
        <dbReference type="Pfam" id="PF09917"/>
    </source>
</evidence>
<evidence type="ECO:0000256" key="1">
    <source>
        <dbReference type="SAM" id="SignalP"/>
    </source>
</evidence>
<gene>
    <name evidence="3" type="ORF">P8935_14795</name>
</gene>